<evidence type="ECO:0000313" key="3">
    <source>
        <dbReference type="Proteomes" id="UP000317093"/>
    </source>
</evidence>
<sequence length="308" mass="35023">MSIGQPRLVSTPNACGPCGTSSSLAASYADCQRLAKRSARNFYYSFLVLPKPQRLSMCALYAFLRKTDDLGDSEESVESKRAKLQHWRFQFDKAMAGEIPEICWWRAFVDTVQKYQIPRAYFDHVIDGVMDDLVKTRYASFGELYQYCYKVASVVGLSCLRIWGATDEEAALPAEWCGIAFQLTNVLRDVVEDKQRDRVYLPQDELIRFGVAEEELEGPRASEAFVEMMRFQVARAEDYYARSEVLFDHLPGDAHAVLRVMRDVYHGLLGKIARDPSQVLSRRVSLSPARKIAIVARGMSSQWLTRSS</sequence>
<dbReference type="InterPro" id="IPR008949">
    <property type="entry name" value="Isoprenoid_synthase_dom_sf"/>
</dbReference>
<gene>
    <name evidence="2" type="primary">crtB_1</name>
    <name evidence="2" type="ORF">Pan216_46120</name>
</gene>
<organism evidence="2 3">
    <name type="scientific">Kolteria novifilia</name>
    <dbReference type="NCBI Taxonomy" id="2527975"/>
    <lineage>
        <taxon>Bacteria</taxon>
        <taxon>Pseudomonadati</taxon>
        <taxon>Planctomycetota</taxon>
        <taxon>Planctomycetia</taxon>
        <taxon>Kolteriales</taxon>
        <taxon>Kolteriaceae</taxon>
        <taxon>Kolteria</taxon>
    </lineage>
</organism>
<dbReference type="Gene3D" id="1.10.600.10">
    <property type="entry name" value="Farnesyl Diphosphate Synthase"/>
    <property type="match status" value="1"/>
</dbReference>
<dbReference type="InterPro" id="IPR044843">
    <property type="entry name" value="Trans_IPPS_bact-type"/>
</dbReference>
<accession>A0A518B9S8</accession>
<dbReference type="InterPro" id="IPR019845">
    <property type="entry name" value="Squalene/phytoene_synthase_CS"/>
</dbReference>
<dbReference type="EMBL" id="CP036279">
    <property type="protein sequence ID" value="QDU63731.1"/>
    <property type="molecule type" value="Genomic_DNA"/>
</dbReference>
<proteinExistence type="predicted"/>
<reference evidence="2 3" key="1">
    <citation type="submission" date="2019-02" db="EMBL/GenBank/DDBJ databases">
        <title>Deep-cultivation of Planctomycetes and their phenomic and genomic characterization uncovers novel biology.</title>
        <authorList>
            <person name="Wiegand S."/>
            <person name="Jogler M."/>
            <person name="Boedeker C."/>
            <person name="Pinto D."/>
            <person name="Vollmers J."/>
            <person name="Rivas-Marin E."/>
            <person name="Kohn T."/>
            <person name="Peeters S.H."/>
            <person name="Heuer A."/>
            <person name="Rast P."/>
            <person name="Oberbeckmann S."/>
            <person name="Bunk B."/>
            <person name="Jeske O."/>
            <person name="Meyerdierks A."/>
            <person name="Storesund J.E."/>
            <person name="Kallscheuer N."/>
            <person name="Luecker S."/>
            <person name="Lage O.M."/>
            <person name="Pohl T."/>
            <person name="Merkel B.J."/>
            <person name="Hornburger P."/>
            <person name="Mueller R.-W."/>
            <person name="Bruemmer F."/>
            <person name="Labrenz M."/>
            <person name="Spormann A.M."/>
            <person name="Op den Camp H."/>
            <person name="Overmann J."/>
            <person name="Amann R."/>
            <person name="Jetten M.S.M."/>
            <person name="Mascher T."/>
            <person name="Medema M.H."/>
            <person name="Devos D.P."/>
            <person name="Kaster A.-K."/>
            <person name="Ovreas L."/>
            <person name="Rohde M."/>
            <person name="Galperin M.Y."/>
            <person name="Jogler C."/>
        </authorList>
    </citation>
    <scope>NUCLEOTIDE SEQUENCE [LARGE SCALE GENOMIC DNA]</scope>
    <source>
        <strain evidence="2 3">Pan216</strain>
    </source>
</reference>
<dbReference type="GO" id="GO:0004311">
    <property type="term" value="F:geranylgeranyl diphosphate synthase activity"/>
    <property type="evidence" value="ECO:0007669"/>
    <property type="project" value="InterPro"/>
</dbReference>
<dbReference type="Pfam" id="PF00494">
    <property type="entry name" value="SQS_PSY"/>
    <property type="match status" value="1"/>
</dbReference>
<dbReference type="SUPFAM" id="SSF48576">
    <property type="entry name" value="Terpenoid synthases"/>
    <property type="match status" value="1"/>
</dbReference>
<keyword evidence="1" id="KW-0808">Transferase</keyword>
<dbReference type="InterPro" id="IPR002060">
    <property type="entry name" value="Squ/phyt_synthse"/>
</dbReference>
<dbReference type="SFLD" id="SFLDG01212">
    <property type="entry name" value="Phytoene_synthase_like"/>
    <property type="match status" value="1"/>
</dbReference>
<dbReference type="PROSITE" id="PS01044">
    <property type="entry name" value="SQUALEN_PHYTOEN_SYN_1"/>
    <property type="match status" value="1"/>
</dbReference>
<dbReference type="SFLD" id="SFLDS00005">
    <property type="entry name" value="Isoprenoid_Synthase_Type_I"/>
    <property type="match status" value="1"/>
</dbReference>
<dbReference type="GO" id="GO:0016117">
    <property type="term" value="P:carotenoid biosynthetic process"/>
    <property type="evidence" value="ECO:0007669"/>
    <property type="project" value="UniProtKB-ARBA"/>
</dbReference>
<dbReference type="PANTHER" id="PTHR31480">
    <property type="entry name" value="BIFUNCTIONAL LYCOPENE CYCLASE/PHYTOENE SYNTHASE"/>
    <property type="match status" value="1"/>
</dbReference>
<evidence type="ECO:0000313" key="2">
    <source>
        <dbReference type="EMBL" id="QDU63731.1"/>
    </source>
</evidence>
<dbReference type="AlphaFoldDB" id="A0A518B9S8"/>
<dbReference type="SFLD" id="SFLDG01018">
    <property type="entry name" value="Squalene/Phytoene_Synthase_Lik"/>
    <property type="match status" value="1"/>
</dbReference>
<dbReference type="CDD" id="cd00683">
    <property type="entry name" value="Trans_IPPS_HH"/>
    <property type="match status" value="1"/>
</dbReference>
<dbReference type="GO" id="GO:0051996">
    <property type="term" value="F:squalene synthase [NAD(P)H] activity"/>
    <property type="evidence" value="ECO:0007669"/>
    <property type="project" value="InterPro"/>
</dbReference>
<dbReference type="Proteomes" id="UP000317093">
    <property type="component" value="Chromosome"/>
</dbReference>
<dbReference type="RefSeq" id="WP_419192839.1">
    <property type="nucleotide sequence ID" value="NZ_CP036279.1"/>
</dbReference>
<dbReference type="KEGG" id="knv:Pan216_46120"/>
<dbReference type="InterPro" id="IPR033904">
    <property type="entry name" value="Trans_IPPS_HH"/>
</dbReference>
<evidence type="ECO:0000256" key="1">
    <source>
        <dbReference type="ARBA" id="ARBA00022679"/>
    </source>
</evidence>
<name>A0A518B9S8_9BACT</name>
<protein>
    <submittedName>
        <fullName evidence="2">All-trans-phytoene synthase</fullName>
    </submittedName>
</protein>
<keyword evidence="3" id="KW-1185">Reference proteome</keyword>